<dbReference type="PATRIC" id="fig|1297742.4.peg.5310"/>
<keyword evidence="4 7" id="KW-1133">Transmembrane helix</keyword>
<dbReference type="PANTHER" id="PTHR30572">
    <property type="entry name" value="MEMBRANE COMPONENT OF TRANSPORTER-RELATED"/>
    <property type="match status" value="1"/>
</dbReference>
<dbReference type="Pfam" id="PF12704">
    <property type="entry name" value="MacB_PCD"/>
    <property type="match status" value="2"/>
</dbReference>
<comment type="subcellular location">
    <subcellularLocation>
        <location evidence="1">Cell membrane</location>
        <topology evidence="1">Multi-pass membrane protein</topology>
    </subcellularLocation>
</comment>
<keyword evidence="2" id="KW-1003">Cell membrane</keyword>
<feature type="domain" description="MacB-like periplasmic core" evidence="9">
    <location>
        <begin position="539"/>
        <end position="620"/>
    </location>
</feature>
<feature type="domain" description="ABC3 transporter permease C-terminal" evidence="8">
    <location>
        <begin position="699"/>
        <end position="812"/>
    </location>
</feature>
<evidence type="ECO:0000259" key="9">
    <source>
        <dbReference type="Pfam" id="PF12704"/>
    </source>
</evidence>
<keyword evidence="11" id="KW-1185">Reference proteome</keyword>
<evidence type="ECO:0000256" key="4">
    <source>
        <dbReference type="ARBA" id="ARBA00022989"/>
    </source>
</evidence>
<dbReference type="eggNOG" id="COG0577">
    <property type="taxonomic scope" value="Bacteria"/>
</dbReference>
<evidence type="ECO:0000259" key="8">
    <source>
        <dbReference type="Pfam" id="PF02687"/>
    </source>
</evidence>
<gene>
    <name evidence="10" type="ORF">A176_005230</name>
</gene>
<evidence type="ECO:0000313" key="10">
    <source>
        <dbReference type="EMBL" id="AKQ68318.1"/>
    </source>
</evidence>
<keyword evidence="5 7" id="KW-0472">Membrane</keyword>
<dbReference type="STRING" id="1297742.A176_005230"/>
<evidence type="ECO:0000313" key="11">
    <source>
        <dbReference type="Proteomes" id="UP000009026"/>
    </source>
</evidence>
<feature type="transmembrane region" description="Helical" evidence="7">
    <location>
        <begin position="270"/>
        <end position="293"/>
    </location>
</feature>
<feature type="transmembrane region" description="Helical" evidence="7">
    <location>
        <begin position="325"/>
        <end position="348"/>
    </location>
</feature>
<dbReference type="Pfam" id="PF02687">
    <property type="entry name" value="FtsX"/>
    <property type="match status" value="2"/>
</dbReference>
<dbReference type="AlphaFoldDB" id="A0A0H4X346"/>
<feature type="transmembrane region" description="Helical" evidence="7">
    <location>
        <begin position="423"/>
        <end position="444"/>
    </location>
</feature>
<feature type="domain" description="ABC3 transporter permease C-terminal" evidence="8">
    <location>
        <begin position="276"/>
        <end position="394"/>
    </location>
</feature>
<evidence type="ECO:0000256" key="5">
    <source>
        <dbReference type="ARBA" id="ARBA00023136"/>
    </source>
</evidence>
<evidence type="ECO:0000256" key="7">
    <source>
        <dbReference type="SAM" id="Phobius"/>
    </source>
</evidence>
<dbReference type="InterPro" id="IPR025857">
    <property type="entry name" value="MacB_PCD"/>
</dbReference>
<evidence type="ECO:0000256" key="6">
    <source>
        <dbReference type="ARBA" id="ARBA00038076"/>
    </source>
</evidence>
<feature type="transmembrane region" description="Helical" evidence="7">
    <location>
        <begin position="751"/>
        <end position="777"/>
    </location>
</feature>
<feature type="transmembrane region" description="Helical" evidence="7">
    <location>
        <begin position="783"/>
        <end position="804"/>
    </location>
</feature>
<sequence length="820" mass="86096">MMETVLGGLRQSLRSLGRSPGFTLACVLMLAVGIGASTALFSVVEGVLLRPLPYPSSERLVELSQRAADGHPMRFSDPNFEDVRTRARTVTALAQVSGAASVAVTGADEPAFATLALASRDFFPAFAVQPVQGRLFAPEEQQAGGVPVVVVSHAFWQRYLGARPLPLPDTLTFEGRVYTVVGVMPASFDYPVGTQLWTPRELEAPLPSRTAHNWRVVGRLVDGVDLQAARAELTHIARELEAQYGQDTRMHDIAVESLQESLVGRVRPTLYLLSGAAAFLLLVAGANVTNLLLARAATRARELAIHVALGAGPGALIRRFLQESLLLSLMGGALGAVLATWGVGALLAAEPGHLPRVDEVGVNAAVLLFTLGLSLLLALGLGLLTALRAARQPPGVVLARAGSTSSGGGGAERTRRALVVGQLALALVLLVGAALLGRSLMGLLSLDPGYRTENVAVLSIVLPPAEDAEQGQRNVGLQEQLLSRLVALPGVRAAGAVSSFPLEGSPAGDGTFIVLNRPDEVGDFEDFGRLVREPERTGSAEYRVASEGYFAALGIPLLRGRLFDARDTVDAPHVAVISESLAKARWPHEEPLGKLIQFGNMDGDLRPFTIVGVVGDVREQGLDDAPRPMFYGGSRQRPRAASRLHLAVHGPMGSAALVTAARPVLRELAPELPSRLSTVEALLAGSLAPRRFSLLLLGAFGAMALLLSVAGLAAVVSYAVAQRTREFGIRFALGATSEDVLGLVLKQAARLAGLGIALGVLGAVGLSQVLTGLVYGVSTTDPLVFAAVALLLLGVALLASWLPARRASRVDPMTVLRSEA</sequence>
<dbReference type="InterPro" id="IPR017800">
    <property type="entry name" value="ADOP"/>
</dbReference>
<dbReference type="PANTHER" id="PTHR30572:SF4">
    <property type="entry name" value="ABC TRANSPORTER PERMEASE YTRF"/>
    <property type="match status" value="1"/>
</dbReference>
<evidence type="ECO:0000256" key="1">
    <source>
        <dbReference type="ARBA" id="ARBA00004651"/>
    </source>
</evidence>
<accession>A0A0H4X346</accession>
<evidence type="ECO:0008006" key="12">
    <source>
        <dbReference type="Google" id="ProtNLM"/>
    </source>
</evidence>
<feature type="transmembrane region" description="Helical" evidence="7">
    <location>
        <begin position="21"/>
        <end position="44"/>
    </location>
</feature>
<dbReference type="EMBL" id="CP012109">
    <property type="protein sequence ID" value="AKQ68318.1"/>
    <property type="molecule type" value="Genomic_DNA"/>
</dbReference>
<protein>
    <recommendedName>
        <fullName evidence="12">Permease</fullName>
    </recommendedName>
</protein>
<evidence type="ECO:0000256" key="2">
    <source>
        <dbReference type="ARBA" id="ARBA00022475"/>
    </source>
</evidence>
<reference evidence="10 11" key="1">
    <citation type="journal article" date="2016" name="PLoS ONE">
        <title>Complete Genome Sequence and Comparative Genomics of a Novel Myxobacterium Myxococcus hansupus.</title>
        <authorList>
            <person name="Sharma G."/>
            <person name="Narwani T."/>
            <person name="Subramanian S."/>
        </authorList>
    </citation>
    <scope>NUCLEOTIDE SEQUENCE [LARGE SCALE GENOMIC DNA]</scope>
    <source>
        <strain evidence="11">mixupus</strain>
    </source>
</reference>
<dbReference type="NCBIfam" id="TIGR03434">
    <property type="entry name" value="ADOP"/>
    <property type="match status" value="1"/>
</dbReference>
<feature type="transmembrane region" description="Helical" evidence="7">
    <location>
        <begin position="360"/>
        <end position="384"/>
    </location>
</feature>
<dbReference type="KEGG" id="mym:A176_005230"/>
<keyword evidence="3 7" id="KW-0812">Transmembrane</keyword>
<feature type="domain" description="MacB-like periplasmic core" evidence="9">
    <location>
        <begin position="23"/>
        <end position="235"/>
    </location>
</feature>
<feature type="transmembrane region" description="Helical" evidence="7">
    <location>
        <begin position="694"/>
        <end position="721"/>
    </location>
</feature>
<comment type="similarity">
    <text evidence="6">Belongs to the ABC-4 integral membrane protein family.</text>
</comment>
<dbReference type="GO" id="GO:0022857">
    <property type="term" value="F:transmembrane transporter activity"/>
    <property type="evidence" value="ECO:0007669"/>
    <property type="project" value="TreeGrafter"/>
</dbReference>
<dbReference type="Proteomes" id="UP000009026">
    <property type="component" value="Chromosome"/>
</dbReference>
<evidence type="ECO:0000256" key="3">
    <source>
        <dbReference type="ARBA" id="ARBA00022692"/>
    </source>
</evidence>
<proteinExistence type="inferred from homology"/>
<name>A0A0H4X346_9BACT</name>
<organism evidence="10 11">
    <name type="scientific">Pseudomyxococcus hansupus</name>
    <dbReference type="NCBI Taxonomy" id="1297742"/>
    <lineage>
        <taxon>Bacteria</taxon>
        <taxon>Pseudomonadati</taxon>
        <taxon>Myxococcota</taxon>
        <taxon>Myxococcia</taxon>
        <taxon>Myxococcales</taxon>
        <taxon>Cystobacterineae</taxon>
        <taxon>Myxococcaceae</taxon>
        <taxon>Pseudomyxococcus</taxon>
    </lineage>
</organism>
<dbReference type="GO" id="GO:0005886">
    <property type="term" value="C:plasma membrane"/>
    <property type="evidence" value="ECO:0007669"/>
    <property type="project" value="UniProtKB-SubCell"/>
</dbReference>
<dbReference type="InterPro" id="IPR050250">
    <property type="entry name" value="Macrolide_Exporter_MacB"/>
</dbReference>
<dbReference type="InterPro" id="IPR003838">
    <property type="entry name" value="ABC3_permease_C"/>
</dbReference>